<keyword evidence="5" id="KW-1185">Reference proteome</keyword>
<evidence type="ECO:0000313" key="4">
    <source>
        <dbReference type="EMBL" id="MVB06764.1"/>
    </source>
</evidence>
<name>A0A7M4D4I0_9BACT</name>
<evidence type="ECO:0000313" key="3">
    <source>
        <dbReference type="EMBL" id="MUP37559.1"/>
    </source>
</evidence>
<comment type="caution">
    <text evidence="3">The sequence shown here is derived from an EMBL/GenBank/DDBJ whole genome shotgun (WGS) entry which is preliminary data.</text>
</comment>
<dbReference type="Pfam" id="PF06874">
    <property type="entry name" value="FBPase_2"/>
    <property type="match status" value="1"/>
</dbReference>
<proteinExistence type="predicted"/>
<organism evidence="3 6">
    <name type="scientific">Labilibaculum euxinus</name>
    <dbReference type="NCBI Taxonomy" id="2686357"/>
    <lineage>
        <taxon>Bacteria</taxon>
        <taxon>Pseudomonadati</taxon>
        <taxon>Bacteroidota</taxon>
        <taxon>Bacteroidia</taxon>
        <taxon>Marinilabiliales</taxon>
        <taxon>Marinifilaceae</taxon>
        <taxon>Labilibaculum</taxon>
    </lineage>
</organism>
<keyword evidence="2" id="KW-0464">Manganese</keyword>
<reference evidence="4 5" key="1">
    <citation type="submission" date="2019-11" db="EMBL/GenBank/DDBJ databases">
        <title>Draft genome sequence of Labilibaculum sp. strain SYP isolated from Black Sea.</title>
        <authorList>
            <person name="Yadav S."/>
            <person name="Villanueva L."/>
        </authorList>
    </citation>
    <scope>NUCLEOTIDE SEQUENCE [LARGE SCALE GENOMIC DNA]</scope>
    <source>
        <strain evidence="4 5">44</strain>
    </source>
</reference>
<accession>A0A7M4D4I0</accession>
<dbReference type="OrthoDB" id="9779903at2"/>
<dbReference type="GO" id="GO:0042132">
    <property type="term" value="F:fructose 1,6-bisphosphate 1-phosphatase activity"/>
    <property type="evidence" value="ECO:0007669"/>
    <property type="project" value="InterPro"/>
</dbReference>
<evidence type="ECO:0000313" key="6">
    <source>
        <dbReference type="Proteomes" id="UP000462449"/>
    </source>
</evidence>
<gene>
    <name evidence="4" type="ORF">DWB62_006995</name>
    <name evidence="3" type="ORF">GNY23_06995</name>
</gene>
<evidence type="ECO:0000256" key="2">
    <source>
        <dbReference type="ARBA" id="ARBA00023211"/>
    </source>
</evidence>
<evidence type="ECO:0000256" key="1">
    <source>
        <dbReference type="ARBA" id="ARBA00022801"/>
    </source>
</evidence>
<dbReference type="Proteomes" id="UP000462449">
    <property type="component" value="Unassembled WGS sequence"/>
</dbReference>
<evidence type="ECO:0000313" key="5">
    <source>
        <dbReference type="Proteomes" id="UP000285951"/>
    </source>
</evidence>
<dbReference type="GO" id="GO:0006094">
    <property type="term" value="P:gluconeogenesis"/>
    <property type="evidence" value="ECO:0007669"/>
    <property type="project" value="InterPro"/>
</dbReference>
<dbReference type="InterPro" id="IPR009164">
    <property type="entry name" value="FBPtase_class3"/>
</dbReference>
<dbReference type="AlphaFoldDB" id="A0A7M4D4I0"/>
<dbReference type="EMBL" id="QTZN02000012">
    <property type="protein sequence ID" value="MVB06764.1"/>
    <property type="molecule type" value="Genomic_DNA"/>
</dbReference>
<sequence length="260" mass="29849">MVKTPCMASELQMKLKDTIHGCIPLDEKGDFKELTLLGEKYKGKALCDQFDLISRRAYFNREHPETRNKDRDYMWYLWSGAYSPLFGKKKMATFERYFLNDKEVQREESNMYYKLRDDKDSCCRILTEFGLDPEVSHIVNGHVPVKVGKGESPVKAEGKLFVIDGGMSKPYQKVTGIAGYTLIYDSYSLILAEHTSFESKHKAIHDEVDIVSTRSMIEHATKRIRVGDTYIGANLRQQILDLNRLLDAYRKGVVKVKSVG</sequence>
<dbReference type="Proteomes" id="UP000285951">
    <property type="component" value="Unassembled WGS sequence"/>
</dbReference>
<reference evidence="3 6" key="2">
    <citation type="submission" date="2019-12" db="EMBL/GenBank/DDBJ databases">
        <title>Draft genome sequence of Labilibaculum sp. strain 44 isolated from deep waters of Black Sea.</title>
        <authorList>
            <person name="Yadav S."/>
            <person name="Villanueva L."/>
        </authorList>
    </citation>
    <scope>NUCLEOTIDE SEQUENCE [LARGE SCALE GENOMIC DNA]</scope>
    <source>
        <strain evidence="3 6">44</strain>
    </source>
</reference>
<protein>
    <submittedName>
        <fullName evidence="3">Fructose-bisphosphatase class III</fullName>
    </submittedName>
</protein>
<dbReference type="EMBL" id="WOTW01000012">
    <property type="protein sequence ID" value="MUP37559.1"/>
    <property type="molecule type" value="Genomic_DNA"/>
</dbReference>
<keyword evidence="1" id="KW-0378">Hydrolase</keyword>